<feature type="compositionally biased region" description="Polar residues" evidence="1">
    <location>
        <begin position="36"/>
        <end position="47"/>
    </location>
</feature>
<dbReference type="HOGENOM" id="CLU_087328_1_0_1"/>
<dbReference type="Pfam" id="PF22943">
    <property type="entry name" value="HTH_68"/>
    <property type="match status" value="1"/>
</dbReference>
<dbReference type="Proteomes" id="UP000030151">
    <property type="component" value="Unassembled WGS sequence"/>
</dbReference>
<dbReference type="eggNOG" id="ENOG502SEWH">
    <property type="taxonomic scope" value="Eukaryota"/>
</dbReference>
<name>A0A014NDX8_9HYPO</name>
<organism evidence="3 4">
    <name type="scientific">Metarhizium robertsii</name>
    <dbReference type="NCBI Taxonomy" id="568076"/>
    <lineage>
        <taxon>Eukaryota</taxon>
        <taxon>Fungi</taxon>
        <taxon>Dikarya</taxon>
        <taxon>Ascomycota</taxon>
        <taxon>Pezizomycotina</taxon>
        <taxon>Sordariomycetes</taxon>
        <taxon>Hypocreomycetidae</taxon>
        <taxon>Hypocreales</taxon>
        <taxon>Clavicipitaceae</taxon>
        <taxon>Metarhizium</taxon>
    </lineage>
</organism>
<evidence type="ECO:0000256" key="1">
    <source>
        <dbReference type="SAM" id="MobiDB-lite"/>
    </source>
</evidence>
<evidence type="ECO:0000313" key="4">
    <source>
        <dbReference type="Proteomes" id="UP000030151"/>
    </source>
</evidence>
<evidence type="ECO:0000313" key="3">
    <source>
        <dbReference type="EMBL" id="EXV00044.1"/>
    </source>
</evidence>
<gene>
    <name evidence="3" type="ORF">X797_006837</name>
</gene>
<proteinExistence type="predicted"/>
<evidence type="ECO:0000259" key="2">
    <source>
        <dbReference type="Pfam" id="PF22943"/>
    </source>
</evidence>
<dbReference type="InterPro" id="IPR054448">
    <property type="entry name" value="HTH_put_ascomycetes"/>
</dbReference>
<dbReference type="AlphaFoldDB" id="A0A014NDX8"/>
<dbReference type="OrthoDB" id="4085451at2759"/>
<comment type="caution">
    <text evidence="3">The sequence shown here is derived from an EMBL/GenBank/DDBJ whole genome shotgun (WGS) entry which is preliminary data.</text>
</comment>
<feature type="domain" description="Helix-turn-helix" evidence="2">
    <location>
        <begin position="146"/>
        <end position="190"/>
    </location>
</feature>
<reference evidence="3 4" key="1">
    <citation type="submission" date="2014-02" db="EMBL/GenBank/DDBJ databases">
        <title>The genome sequence of the entomopathogenic fungus Metarhizium robertsii ARSEF 2575.</title>
        <authorList>
            <person name="Giuliano Garisto Donzelli B."/>
            <person name="Roe B.A."/>
            <person name="Macmil S.L."/>
            <person name="Krasnoff S.B."/>
            <person name="Gibson D.M."/>
        </authorList>
    </citation>
    <scope>NUCLEOTIDE SEQUENCE [LARGE SCALE GENOMIC DNA]</scope>
    <source>
        <strain evidence="3 4">ARSEF 2575</strain>
    </source>
</reference>
<accession>A0A014NDX8</accession>
<dbReference type="EMBL" id="JELW01000015">
    <property type="protein sequence ID" value="EXV00044.1"/>
    <property type="molecule type" value="Genomic_DNA"/>
</dbReference>
<feature type="region of interest" description="Disordered" evidence="1">
    <location>
        <begin position="1"/>
        <end position="68"/>
    </location>
</feature>
<sequence length="195" mass="21569">MGSSASKIGRAAPAVARRYPPREYSGQAPPNLRPADQSTRQSRQPRGNSKMGDEAKADGNDPDFASADFSQRLHEMGMVQPNVTSSPSSTPKNDVRKVASDPSMIQYPPNKQNATLSVLEARRHLQQQANDDIAKTGLHGRQYKRFVDTRILINTIKLRDQGIPYAEIEERHCLEPGTVKKLGRHGVFSHVSATR</sequence>
<protein>
    <recommendedName>
        <fullName evidence="2">Helix-turn-helix domain-containing protein</fullName>
    </recommendedName>
</protein>